<dbReference type="InterPro" id="IPR050714">
    <property type="entry name" value="Cobalamin_biosynth_MTase"/>
</dbReference>
<sequence>MHIYDKDFVQRELPMTKQEVRAVTVAKLQLKPNSILIDVGAGTGTIGIECATYISNGKVIGIEKEEKGLETIKENIKKFNLTNYELIHGRAPEAIPNIAYDRMFIGGSTGSMKNILEHFIKYSTVDARLVINTITLESLNDTMSLLKEYGFKDIEVVNMMVSRGKKIGPYTMMYGENPIYIITVDKNSL</sequence>
<evidence type="ECO:0000313" key="7">
    <source>
        <dbReference type="EMBL" id="MBM6875738.1"/>
    </source>
</evidence>
<evidence type="ECO:0000313" key="8">
    <source>
        <dbReference type="Proteomes" id="UP000728968"/>
    </source>
</evidence>
<feature type="domain" description="Methyltransferase" evidence="6">
    <location>
        <begin position="31"/>
        <end position="137"/>
    </location>
</feature>
<reference evidence="7 8" key="1">
    <citation type="journal article" date="2021" name="Sci. Rep.">
        <title>The distribution of antibiotic resistance genes in chicken gut microbiota commensals.</title>
        <authorList>
            <person name="Juricova H."/>
            <person name="Matiasovicova J."/>
            <person name="Kubasova T."/>
            <person name="Cejkova D."/>
            <person name="Rychlik I."/>
        </authorList>
    </citation>
    <scope>NUCLEOTIDE SEQUENCE [LARGE SCALE GENOMIC DNA]</scope>
    <source>
        <strain evidence="7 8">An425</strain>
    </source>
</reference>
<dbReference type="EMBL" id="JACJLT010000092">
    <property type="protein sequence ID" value="MBM6875738.1"/>
    <property type="molecule type" value="Genomic_DNA"/>
</dbReference>
<name>A0ABS2G586_FUSMR</name>
<dbReference type="Pfam" id="PF13847">
    <property type="entry name" value="Methyltransf_31"/>
    <property type="match status" value="1"/>
</dbReference>
<dbReference type="CDD" id="cd02440">
    <property type="entry name" value="AdoMet_MTases"/>
    <property type="match status" value="1"/>
</dbReference>
<dbReference type="RefSeq" id="WP_204711078.1">
    <property type="nucleotide sequence ID" value="NZ_JACJLT010000092.1"/>
</dbReference>
<keyword evidence="4" id="KW-0808">Transferase</keyword>
<dbReference type="NCBIfam" id="TIGR02469">
    <property type="entry name" value="CbiT"/>
    <property type="match status" value="1"/>
</dbReference>
<dbReference type="InterPro" id="IPR025714">
    <property type="entry name" value="Methyltranfer_dom"/>
</dbReference>
<evidence type="ECO:0000256" key="3">
    <source>
        <dbReference type="ARBA" id="ARBA00022603"/>
    </source>
</evidence>
<dbReference type="PANTHER" id="PTHR43182">
    <property type="entry name" value="COBALT-PRECORRIN-6B C(15)-METHYLTRANSFERASE (DECARBOXYLATING)"/>
    <property type="match status" value="1"/>
</dbReference>
<accession>A0ABS2G586</accession>
<keyword evidence="8" id="KW-1185">Reference proteome</keyword>
<gene>
    <name evidence="7" type="primary">cbiT</name>
    <name evidence="7" type="ORF">H6A04_08765</name>
</gene>
<dbReference type="PANTHER" id="PTHR43182:SF1">
    <property type="entry name" value="COBALT-PRECORRIN-7 C(5)-METHYLTRANSFERASE"/>
    <property type="match status" value="1"/>
</dbReference>
<dbReference type="InterPro" id="IPR029063">
    <property type="entry name" value="SAM-dependent_MTases_sf"/>
</dbReference>
<comment type="pathway">
    <text evidence="1">Cofactor biosynthesis; adenosylcobalamin biosynthesis.</text>
</comment>
<evidence type="ECO:0000256" key="1">
    <source>
        <dbReference type="ARBA" id="ARBA00004953"/>
    </source>
</evidence>
<keyword evidence="5" id="KW-0949">S-adenosyl-L-methionine</keyword>
<keyword evidence="3" id="KW-0489">Methyltransferase</keyword>
<dbReference type="SUPFAM" id="SSF53335">
    <property type="entry name" value="S-adenosyl-L-methionine-dependent methyltransferases"/>
    <property type="match status" value="1"/>
</dbReference>
<evidence type="ECO:0000256" key="4">
    <source>
        <dbReference type="ARBA" id="ARBA00022679"/>
    </source>
</evidence>
<dbReference type="Gene3D" id="3.40.50.150">
    <property type="entry name" value="Vaccinia Virus protein VP39"/>
    <property type="match status" value="1"/>
</dbReference>
<dbReference type="Proteomes" id="UP000728968">
    <property type="component" value="Unassembled WGS sequence"/>
</dbReference>
<dbReference type="InterPro" id="IPR014008">
    <property type="entry name" value="Cbl_synth_MTase_CbiT"/>
</dbReference>
<organism evidence="7 8">
    <name type="scientific">Fusobacterium mortiferum</name>
    <dbReference type="NCBI Taxonomy" id="850"/>
    <lineage>
        <taxon>Bacteria</taxon>
        <taxon>Fusobacteriati</taxon>
        <taxon>Fusobacteriota</taxon>
        <taxon>Fusobacteriia</taxon>
        <taxon>Fusobacteriales</taxon>
        <taxon>Fusobacteriaceae</taxon>
        <taxon>Fusobacterium</taxon>
    </lineage>
</organism>
<evidence type="ECO:0000259" key="6">
    <source>
        <dbReference type="Pfam" id="PF13847"/>
    </source>
</evidence>
<evidence type="ECO:0000256" key="2">
    <source>
        <dbReference type="ARBA" id="ARBA00022573"/>
    </source>
</evidence>
<comment type="caution">
    <text evidence="7">The sequence shown here is derived from an EMBL/GenBank/DDBJ whole genome shotgun (WGS) entry which is preliminary data.</text>
</comment>
<protein>
    <submittedName>
        <fullName evidence="7">Precorrin-6Y C5,15-methyltransferase (Decarboxylating) subunit CbiT</fullName>
    </submittedName>
</protein>
<evidence type="ECO:0000256" key="5">
    <source>
        <dbReference type="ARBA" id="ARBA00022691"/>
    </source>
</evidence>
<proteinExistence type="predicted"/>
<keyword evidence="2" id="KW-0169">Cobalamin biosynthesis</keyword>